<feature type="compositionally biased region" description="Basic and acidic residues" evidence="8">
    <location>
        <begin position="729"/>
        <end position="742"/>
    </location>
</feature>
<evidence type="ECO:0000256" key="5">
    <source>
        <dbReference type="ARBA" id="ARBA00022927"/>
    </source>
</evidence>
<dbReference type="InterPro" id="IPR011989">
    <property type="entry name" value="ARM-like"/>
</dbReference>
<feature type="region of interest" description="Disordered" evidence="8">
    <location>
        <begin position="827"/>
        <end position="847"/>
    </location>
</feature>
<dbReference type="PANTHER" id="PTHR22781:SF12">
    <property type="entry name" value="AP-3 COMPLEX SUBUNIT DELTA-1"/>
    <property type="match status" value="1"/>
</dbReference>
<keyword evidence="7" id="KW-0333">Golgi apparatus</keyword>
<evidence type="ECO:0000256" key="7">
    <source>
        <dbReference type="PIRNR" id="PIRNR037092"/>
    </source>
</evidence>
<keyword evidence="6" id="KW-0472">Membrane</keyword>
<feature type="region of interest" description="Disordered" evidence="8">
    <location>
        <begin position="861"/>
        <end position="905"/>
    </location>
</feature>
<dbReference type="InterPro" id="IPR016024">
    <property type="entry name" value="ARM-type_fold"/>
</dbReference>
<evidence type="ECO:0000259" key="9">
    <source>
        <dbReference type="Pfam" id="PF01602"/>
    </source>
</evidence>
<dbReference type="Proteomes" id="UP001623330">
    <property type="component" value="Unassembled WGS sequence"/>
</dbReference>
<dbReference type="InterPro" id="IPR002553">
    <property type="entry name" value="Clathrin/coatomer_adapt-like_N"/>
</dbReference>
<evidence type="ECO:0000256" key="3">
    <source>
        <dbReference type="ARBA" id="ARBA00022448"/>
    </source>
</evidence>
<dbReference type="PIRSF" id="PIRSF037092">
    <property type="entry name" value="AP3_complex_delta"/>
    <property type="match status" value="1"/>
</dbReference>
<evidence type="ECO:0000256" key="8">
    <source>
        <dbReference type="SAM" id="MobiDB-lite"/>
    </source>
</evidence>
<comment type="similarity">
    <text evidence="2 7">Belongs to the adaptor complexes large subunit family.</text>
</comment>
<keyword evidence="5 7" id="KW-0653">Protein transport</keyword>
<dbReference type="EMBL" id="JBEVYD010000005">
    <property type="protein sequence ID" value="KAL3232813.1"/>
    <property type="molecule type" value="Genomic_DNA"/>
</dbReference>
<evidence type="ECO:0000256" key="2">
    <source>
        <dbReference type="ARBA" id="ARBA00006613"/>
    </source>
</evidence>
<protein>
    <recommendedName>
        <fullName evidence="7">AP-3 complex subunit delta</fullName>
    </recommendedName>
</protein>
<dbReference type="SUPFAM" id="SSF48371">
    <property type="entry name" value="ARM repeat"/>
    <property type="match status" value="1"/>
</dbReference>
<comment type="function">
    <text evidence="7">Part of the AP-3 complex, an adaptor-related complex which is not clathrin-associated. The complex is associated with the Golgi region as well as more peripheral structures. It facilitates the budding of vesicles from the Golgi membrane.</text>
</comment>
<feature type="compositionally biased region" description="Basic residues" evidence="8">
    <location>
        <begin position="873"/>
        <end position="882"/>
    </location>
</feature>
<evidence type="ECO:0000256" key="4">
    <source>
        <dbReference type="ARBA" id="ARBA00022737"/>
    </source>
</evidence>
<comment type="subcellular location">
    <subcellularLocation>
        <location evidence="1">Endomembrane system</location>
    </subcellularLocation>
    <subcellularLocation>
        <location evidence="7">Golgi apparatus</location>
    </subcellularLocation>
</comment>
<keyword evidence="4" id="KW-0677">Repeat</keyword>
<organism evidence="10 11">
    <name type="scientific">Nakaseomyces bracarensis</name>
    <dbReference type="NCBI Taxonomy" id="273131"/>
    <lineage>
        <taxon>Eukaryota</taxon>
        <taxon>Fungi</taxon>
        <taxon>Dikarya</taxon>
        <taxon>Ascomycota</taxon>
        <taxon>Saccharomycotina</taxon>
        <taxon>Saccharomycetes</taxon>
        <taxon>Saccharomycetales</taxon>
        <taxon>Saccharomycetaceae</taxon>
        <taxon>Nakaseomyces</taxon>
    </lineage>
</organism>
<feature type="region of interest" description="Disordered" evidence="8">
    <location>
        <begin position="729"/>
        <end position="761"/>
    </location>
</feature>
<reference evidence="10 11" key="1">
    <citation type="submission" date="2024-05" db="EMBL/GenBank/DDBJ databases">
        <title>Long read based assembly of the Candida bracarensis genome reveals expanded adhesin content.</title>
        <authorList>
            <person name="Marcet-Houben M."/>
            <person name="Ksiezopolska E."/>
            <person name="Gabaldon T."/>
        </authorList>
    </citation>
    <scope>NUCLEOTIDE SEQUENCE [LARGE SCALE GENOMIC DNA]</scope>
    <source>
        <strain evidence="10 11">CBM6</strain>
    </source>
</reference>
<dbReference type="InterPro" id="IPR017105">
    <property type="entry name" value="AP3_complex_dsu"/>
</dbReference>
<keyword evidence="3 7" id="KW-0813">Transport</keyword>
<feature type="compositionally biased region" description="Basic residues" evidence="8">
    <location>
        <begin position="890"/>
        <end position="899"/>
    </location>
</feature>
<dbReference type="Pfam" id="PF01602">
    <property type="entry name" value="Adaptin_N"/>
    <property type="match status" value="1"/>
</dbReference>
<proteinExistence type="inferred from homology"/>
<evidence type="ECO:0000256" key="1">
    <source>
        <dbReference type="ARBA" id="ARBA00004308"/>
    </source>
</evidence>
<comment type="caution">
    <text evidence="10">The sequence shown here is derived from an EMBL/GenBank/DDBJ whole genome shotgun (WGS) entry which is preliminary data.</text>
</comment>
<gene>
    <name evidence="10" type="ORF">RNJ44_04729</name>
</gene>
<feature type="domain" description="Clathrin/coatomer adaptor adaptin-like N-terminal" evidence="9">
    <location>
        <begin position="48"/>
        <end position="607"/>
    </location>
</feature>
<evidence type="ECO:0000313" key="11">
    <source>
        <dbReference type="Proteomes" id="UP001623330"/>
    </source>
</evidence>
<evidence type="ECO:0000256" key="6">
    <source>
        <dbReference type="ARBA" id="ARBA00023136"/>
    </source>
</evidence>
<sequence length="905" mass="102955">MTSLYAPSADDVKQRLRPFGFFFEKSLKDLIKGIRSNNETPEKLEKFFTEALSECRKEANSPDMTLKTNAILKLAYLEMYGFDMTWANFQVLEVMSSSKLQQKRVGYLAASQCFHEDSDVLMLATNLLRKDLKYGGGNDIVKVGIALSGLTSMITPSLAADVTDDLFTMLTSSRPYVRKKAVTALFKVFLEYPEALRDNFDKFVEMLQDDDMSVVSATVSVICELSKKNPKPFVVLSPLLYEILTTIENNWIIIRLLKLFKNLSIIEEKLRPKLLPKMLELMESTQATSVLYESINCIVKGQMLELDDYSTAKVCLQTLYSFCTSSDANLRYISCVLFYKIGKINANFIGQYSDLIIKLLSDIDISIRSKVLELLIGIVDENNIKEVVSLLLRQFVDEDTISVNDNKSLFNPEREIKILIPESYKIKMVRTILKISSTENYKNIPDFEWYNAVLKDLAIISQDMSDKSLGYDIGEQLKNVLIRVPDVRDSTIANIISILFIPTIDQQLGSILSACIWCLGEFSSYIENGNELVKFFITKGLSQDVELQAISIPAVIKIFSSWANTHGSSLDEVKEVLDEIVIFLDILGNSSDFVVQERSFEFLELLKLCKESLSSSEGQLPMLVTHILPSLFNSYELNPIAHGTQQALELDPEMDLSTPFLNDTDLKIIMEQHHMLEDSDQDESLEGDSDSLHSDIFSQDDTTYIQNEHDTAPLNVHDKVDIDREGNPFYLKNEEPLLEKGRNNQNSEDYNDPPYTPSMKDGAEKITVQKNIEKSKRKKKVSVISDEIIHSSGSNISVRVRKHSTPNDIKTSQKITLKKPTKLESFDFTSDKSRDGKLNEDIEDQDQQNLEELRKKFMEQELSGDNEDEVIVLKKKKKTSKKKDKDSKDKKKKSKKKKKELSENP</sequence>
<name>A0ABR4NVR6_9SACH</name>
<keyword evidence="11" id="KW-1185">Reference proteome</keyword>
<dbReference type="PANTHER" id="PTHR22781">
    <property type="entry name" value="DELTA ADAPTIN-RELATED"/>
    <property type="match status" value="1"/>
</dbReference>
<evidence type="ECO:0000313" key="10">
    <source>
        <dbReference type="EMBL" id="KAL3232813.1"/>
    </source>
</evidence>
<comment type="subunit">
    <text evidence="7">Adaptor protein complex 3 (AP-3) is a heterotetramer.</text>
</comment>
<accession>A0ABR4NVR6</accession>
<dbReference type="Gene3D" id="1.25.10.10">
    <property type="entry name" value="Leucine-rich Repeat Variant"/>
    <property type="match status" value="1"/>
</dbReference>
<feature type="compositionally biased region" description="Basic and acidic residues" evidence="8">
    <location>
        <begin position="827"/>
        <end position="840"/>
    </location>
</feature>